<dbReference type="Proteomes" id="UP000789831">
    <property type="component" value="Unassembled WGS sequence"/>
</dbReference>
<evidence type="ECO:0000313" key="3">
    <source>
        <dbReference type="Proteomes" id="UP000789831"/>
    </source>
</evidence>
<feature type="non-terminal residue" evidence="2">
    <location>
        <position position="1"/>
    </location>
</feature>
<dbReference type="PANTHER" id="PTHR33266">
    <property type="entry name" value="CHROMOSOME 15, WHOLE GENOME SHOTGUN SEQUENCE"/>
    <property type="match status" value="1"/>
</dbReference>
<dbReference type="EMBL" id="CAJVPL010016838">
    <property type="protein sequence ID" value="CAG8696656.1"/>
    <property type="molecule type" value="Genomic_DNA"/>
</dbReference>
<dbReference type="AlphaFoldDB" id="A0A9N9EV95"/>
<gene>
    <name evidence="2" type="ORF">AGERDE_LOCUS13300</name>
</gene>
<evidence type="ECO:0000313" key="2">
    <source>
        <dbReference type="EMBL" id="CAG8696656.1"/>
    </source>
</evidence>
<proteinExistence type="predicted"/>
<reference evidence="2" key="1">
    <citation type="submission" date="2021-06" db="EMBL/GenBank/DDBJ databases">
        <authorList>
            <person name="Kallberg Y."/>
            <person name="Tangrot J."/>
            <person name="Rosling A."/>
        </authorList>
    </citation>
    <scope>NUCLEOTIDE SEQUENCE</scope>
    <source>
        <strain evidence="2">MT106</strain>
    </source>
</reference>
<sequence length="218" mass="24718">RHYGLIEEPRRRIIRMLLQHEMLIVELACFGILSTTSAAIYISLHFSSSVISGPVQQASGSSQTRELEKAFNVSFRDPVGYLRALCQRIGQVANADDHFNYLTIVQSSGYGKTRAGCELAAEFPFIYVCFRESGSTGYPPATPKSMDMLRNIKEAKDVDEAEVVALSWIRSIISTFHEKREEFCKKQPQEKYQQALLKDQQQAIDFWNAVDANRGKEE</sequence>
<organism evidence="2 3">
    <name type="scientific">Ambispora gerdemannii</name>
    <dbReference type="NCBI Taxonomy" id="144530"/>
    <lineage>
        <taxon>Eukaryota</taxon>
        <taxon>Fungi</taxon>
        <taxon>Fungi incertae sedis</taxon>
        <taxon>Mucoromycota</taxon>
        <taxon>Glomeromycotina</taxon>
        <taxon>Glomeromycetes</taxon>
        <taxon>Archaeosporales</taxon>
        <taxon>Ambisporaceae</taxon>
        <taxon>Ambispora</taxon>
    </lineage>
</organism>
<dbReference type="PANTHER" id="PTHR33266:SF1">
    <property type="entry name" value="F-BOX DOMAIN-CONTAINING PROTEIN"/>
    <property type="match status" value="1"/>
</dbReference>
<keyword evidence="1" id="KW-1133">Transmembrane helix</keyword>
<protein>
    <submittedName>
        <fullName evidence="2">2134_t:CDS:1</fullName>
    </submittedName>
</protein>
<dbReference type="OrthoDB" id="2425191at2759"/>
<keyword evidence="3" id="KW-1185">Reference proteome</keyword>
<feature type="transmembrane region" description="Helical" evidence="1">
    <location>
        <begin position="21"/>
        <end position="44"/>
    </location>
</feature>
<accession>A0A9N9EV95</accession>
<name>A0A9N9EV95_9GLOM</name>
<comment type="caution">
    <text evidence="2">The sequence shown here is derived from an EMBL/GenBank/DDBJ whole genome shotgun (WGS) entry which is preliminary data.</text>
</comment>
<evidence type="ECO:0000256" key="1">
    <source>
        <dbReference type="SAM" id="Phobius"/>
    </source>
</evidence>
<feature type="non-terminal residue" evidence="2">
    <location>
        <position position="218"/>
    </location>
</feature>
<keyword evidence="1" id="KW-0472">Membrane</keyword>
<keyword evidence="1" id="KW-0812">Transmembrane</keyword>